<comment type="caution">
    <text evidence="3">The sequence shown here is derived from an EMBL/GenBank/DDBJ whole genome shotgun (WGS) entry which is preliminary data.</text>
</comment>
<evidence type="ECO:0000256" key="1">
    <source>
        <dbReference type="SAM" id="SignalP"/>
    </source>
</evidence>
<accession>A0ABR1H3X1</accession>
<feature type="signal peptide" evidence="1">
    <location>
        <begin position="1"/>
        <end position="19"/>
    </location>
</feature>
<dbReference type="PANTHER" id="PTHR36183:SF2">
    <property type="entry name" value="BETA-GLUCURONIDASE C-TERMINAL DOMAIN-CONTAINING PROTEIN"/>
    <property type="match status" value="1"/>
</dbReference>
<dbReference type="Pfam" id="PF16862">
    <property type="entry name" value="Glyco_hydro_79C"/>
    <property type="match status" value="1"/>
</dbReference>
<organism evidence="3 4">
    <name type="scientific">Neonectria punicea</name>
    <dbReference type="NCBI Taxonomy" id="979145"/>
    <lineage>
        <taxon>Eukaryota</taxon>
        <taxon>Fungi</taxon>
        <taxon>Dikarya</taxon>
        <taxon>Ascomycota</taxon>
        <taxon>Pezizomycotina</taxon>
        <taxon>Sordariomycetes</taxon>
        <taxon>Hypocreomycetidae</taxon>
        <taxon>Hypocreales</taxon>
        <taxon>Nectriaceae</taxon>
        <taxon>Neonectria</taxon>
    </lineage>
</organism>
<dbReference type="EMBL" id="JAZAVJ010000078">
    <property type="protein sequence ID" value="KAK7415761.1"/>
    <property type="molecule type" value="Genomic_DNA"/>
</dbReference>
<protein>
    <recommendedName>
        <fullName evidence="2">Beta-glucuronidase C-terminal domain-containing protein</fullName>
    </recommendedName>
</protein>
<gene>
    <name evidence="3" type="ORF">QQX98_005674</name>
</gene>
<proteinExistence type="predicted"/>
<keyword evidence="4" id="KW-1185">Reference proteome</keyword>
<feature type="chain" id="PRO_5047207067" description="Beta-glucuronidase C-terminal domain-containing protein" evidence="1">
    <location>
        <begin position="20"/>
        <end position="429"/>
    </location>
</feature>
<dbReference type="InterPro" id="IPR017853">
    <property type="entry name" value="GH"/>
</dbReference>
<reference evidence="3 4" key="1">
    <citation type="journal article" date="2025" name="Microbiol. Resour. Announc.">
        <title>Draft genome sequences for Neonectria magnoliae and Neonectria punicea, canker pathogens of Liriodendron tulipifera and Acer saccharum in West Virginia.</title>
        <authorList>
            <person name="Petronek H.M."/>
            <person name="Kasson M.T."/>
            <person name="Metheny A.M."/>
            <person name="Stauder C.M."/>
            <person name="Lovett B."/>
            <person name="Lynch S.C."/>
            <person name="Garnas J.R."/>
            <person name="Kasson L.R."/>
            <person name="Stajich J.E."/>
        </authorList>
    </citation>
    <scope>NUCLEOTIDE SEQUENCE [LARGE SCALE GENOMIC DNA]</scope>
    <source>
        <strain evidence="3 4">NRRL 64653</strain>
    </source>
</reference>
<sequence length="429" mass="44969">MPGLLQSAWLLSHVLMASGLTFNVPATPPSNSSGQLPVAPVGVSLEFFTFPGYMNDVASTSTCLQNLKDLTGSWPPMRIGGTTQDRATYDASSSNAVTYTVANPADAPSTLTFGPSFFSLAAKYGGAVTIGLNRRLNNLANTISAAILAKSQMSNLNAIELGNEPNYPIANGQSWTPAADYASQVSWQDSVCGNLSSSNIISAGVYFYNSPMSIVGLTAVEGNANAYVKDYCSHNYPQSSGTANLAGLMSHSGIATQIKPFASEVAAAKAKGKPHVFGETNSGQYCWWGRYSMGAPYFGAYFATMAVADADQIAPLDDQTTAYAAYAIYKSGVPAKVLLYNSDYYTSGTRPSQTYTLTGLKASSVTAKRLTAPYSTSRVDRGQNPTVGGQTFANGTCTIQGTAVRETNTVSGGAATFTLGASEALLVYL</sequence>
<dbReference type="Gene3D" id="3.20.20.80">
    <property type="entry name" value="Glycosidases"/>
    <property type="match status" value="1"/>
</dbReference>
<feature type="domain" description="Beta-glucuronidase C-terminal" evidence="2">
    <location>
        <begin position="325"/>
        <end position="426"/>
    </location>
</feature>
<dbReference type="InterPro" id="IPR031728">
    <property type="entry name" value="GlcAase_C"/>
</dbReference>
<dbReference type="PANTHER" id="PTHR36183">
    <property type="entry name" value="BETA-GLUCURONIDASE"/>
    <property type="match status" value="1"/>
</dbReference>
<evidence type="ECO:0000313" key="3">
    <source>
        <dbReference type="EMBL" id="KAK7415761.1"/>
    </source>
</evidence>
<keyword evidence="1" id="KW-0732">Signal</keyword>
<evidence type="ECO:0000313" key="4">
    <source>
        <dbReference type="Proteomes" id="UP001498476"/>
    </source>
</evidence>
<evidence type="ECO:0000259" key="2">
    <source>
        <dbReference type="Pfam" id="PF16862"/>
    </source>
</evidence>
<name>A0ABR1H3X1_9HYPO</name>
<dbReference type="SUPFAM" id="SSF51445">
    <property type="entry name" value="(Trans)glycosidases"/>
    <property type="match status" value="1"/>
</dbReference>
<dbReference type="InterPro" id="IPR052974">
    <property type="entry name" value="GH79_Enzymes"/>
</dbReference>
<dbReference type="Proteomes" id="UP001498476">
    <property type="component" value="Unassembled WGS sequence"/>
</dbReference>